<gene>
    <name evidence="2" type="ORF">PUN28_018080</name>
</gene>
<protein>
    <submittedName>
        <fullName evidence="2">Uncharacterized protein</fullName>
    </submittedName>
</protein>
<evidence type="ECO:0000313" key="3">
    <source>
        <dbReference type="Proteomes" id="UP001430953"/>
    </source>
</evidence>
<reference evidence="2 3" key="1">
    <citation type="submission" date="2023-03" db="EMBL/GenBank/DDBJ databases">
        <title>High recombination rates correlate with genetic variation in Cardiocondyla obscurior ants.</title>
        <authorList>
            <person name="Errbii M."/>
        </authorList>
    </citation>
    <scope>NUCLEOTIDE SEQUENCE [LARGE SCALE GENOMIC DNA]</scope>
    <source>
        <strain evidence="2">Alpha-2009</strain>
        <tissue evidence="2">Whole body</tissue>
    </source>
</reference>
<accession>A0AAW2EH78</accession>
<evidence type="ECO:0000256" key="1">
    <source>
        <dbReference type="SAM" id="MobiDB-lite"/>
    </source>
</evidence>
<feature type="compositionally biased region" description="Pro residues" evidence="1">
    <location>
        <begin position="27"/>
        <end position="40"/>
    </location>
</feature>
<organism evidence="2 3">
    <name type="scientific">Cardiocondyla obscurior</name>
    <dbReference type="NCBI Taxonomy" id="286306"/>
    <lineage>
        <taxon>Eukaryota</taxon>
        <taxon>Metazoa</taxon>
        <taxon>Ecdysozoa</taxon>
        <taxon>Arthropoda</taxon>
        <taxon>Hexapoda</taxon>
        <taxon>Insecta</taxon>
        <taxon>Pterygota</taxon>
        <taxon>Neoptera</taxon>
        <taxon>Endopterygota</taxon>
        <taxon>Hymenoptera</taxon>
        <taxon>Apocrita</taxon>
        <taxon>Aculeata</taxon>
        <taxon>Formicoidea</taxon>
        <taxon>Formicidae</taxon>
        <taxon>Myrmicinae</taxon>
        <taxon>Cardiocondyla</taxon>
    </lineage>
</organism>
<dbReference type="Proteomes" id="UP001430953">
    <property type="component" value="Unassembled WGS sequence"/>
</dbReference>
<name>A0AAW2EH78_9HYME</name>
<dbReference type="AlphaFoldDB" id="A0AAW2EH78"/>
<comment type="caution">
    <text evidence="2">The sequence shown here is derived from an EMBL/GenBank/DDBJ whole genome shotgun (WGS) entry which is preliminary data.</text>
</comment>
<proteinExistence type="predicted"/>
<feature type="region of interest" description="Disordered" evidence="1">
    <location>
        <begin position="1"/>
        <end position="46"/>
    </location>
</feature>
<evidence type="ECO:0000313" key="2">
    <source>
        <dbReference type="EMBL" id="KAL0102542.1"/>
    </source>
</evidence>
<sequence length="119" mass="13022">MRGLGGLHMTRPHPPSLSVPRLSSPSLRPPLSSPSLPPRCPASSPGLTRTELCHRAAPCYEAVIQRARENMRRTATYATALCTLLACIRAHFRRTRAALFTNSSSLVRRHSSPPTCPLL</sequence>
<keyword evidence="3" id="KW-1185">Reference proteome</keyword>
<dbReference type="EMBL" id="JADYXP020000022">
    <property type="protein sequence ID" value="KAL0102542.1"/>
    <property type="molecule type" value="Genomic_DNA"/>
</dbReference>